<evidence type="ECO:0000313" key="4">
    <source>
        <dbReference type="EMBL" id="VEN47585.1"/>
    </source>
</evidence>
<dbReference type="Proteomes" id="UP000410492">
    <property type="component" value="Unassembled WGS sequence"/>
</dbReference>
<feature type="transmembrane region" description="Helical" evidence="3">
    <location>
        <begin position="1181"/>
        <end position="1202"/>
    </location>
</feature>
<keyword evidence="1" id="KW-0175">Coiled coil</keyword>
<organism evidence="4 5">
    <name type="scientific">Callosobruchus maculatus</name>
    <name type="common">Southern cowpea weevil</name>
    <name type="synonym">Pulse bruchid</name>
    <dbReference type="NCBI Taxonomy" id="64391"/>
    <lineage>
        <taxon>Eukaryota</taxon>
        <taxon>Metazoa</taxon>
        <taxon>Ecdysozoa</taxon>
        <taxon>Arthropoda</taxon>
        <taxon>Hexapoda</taxon>
        <taxon>Insecta</taxon>
        <taxon>Pterygota</taxon>
        <taxon>Neoptera</taxon>
        <taxon>Endopterygota</taxon>
        <taxon>Coleoptera</taxon>
        <taxon>Polyphaga</taxon>
        <taxon>Cucujiformia</taxon>
        <taxon>Chrysomeloidea</taxon>
        <taxon>Chrysomelidae</taxon>
        <taxon>Bruchinae</taxon>
        <taxon>Bruchini</taxon>
        <taxon>Callosobruchus</taxon>
    </lineage>
</organism>
<protein>
    <submittedName>
        <fullName evidence="4">Uncharacterized protein</fullName>
    </submittedName>
</protein>
<feature type="transmembrane region" description="Helical" evidence="3">
    <location>
        <begin position="1144"/>
        <end position="1169"/>
    </location>
</feature>
<gene>
    <name evidence="4" type="ORF">CALMAC_LOCUS9308</name>
</gene>
<accession>A0A653CI47</accession>
<feature type="compositionally biased region" description="Pro residues" evidence="2">
    <location>
        <begin position="969"/>
        <end position="979"/>
    </location>
</feature>
<name>A0A653CI47_CALMS</name>
<keyword evidence="3" id="KW-1133">Transmembrane helix</keyword>
<evidence type="ECO:0000256" key="1">
    <source>
        <dbReference type="SAM" id="Coils"/>
    </source>
</evidence>
<proteinExistence type="predicted"/>
<dbReference type="EMBL" id="CAACVG010007906">
    <property type="protein sequence ID" value="VEN47585.1"/>
    <property type="molecule type" value="Genomic_DNA"/>
</dbReference>
<evidence type="ECO:0000313" key="5">
    <source>
        <dbReference type="Proteomes" id="UP000410492"/>
    </source>
</evidence>
<sequence>KIGLAKSENSESERQIVKFKKDIDTIGNGFEDLIFDAIDGIVKDAQLLIEADYDDGISDNSLSRNTLQKPYKLKNVLKKETERATVSLGKYRKKRSTDVLTPEKLSNIINKEADVGISSLKNFLSNLKPIKSDIEDAVKVPTKIIENLTKPANLNKKGTDLRGIADMLEELNPLHNDFGNIRTQIELQNLKNLFNSMKPKANTLELSNPINLKNLFGSTKPKANPLELSNLVKKDTNEFAGLEDSLKNLVPMKSSFANDVKTSLSHLGSLIKQGTDSVHITNVLNNLSPTAFTKMLKSSNSLKDDANSVSLKLNNNIIKEFESTTTGLLDKLIKRSKRSAASEQPVSVVEPPLINNLHPTEPKSDCRKDTNLEKQRMLELKEEVKNLHDIVVLLKDQQNAMSFLDHETKDVDDNFAQRYSKKDLLKILEHLSDSSLDEFGASKENEIPEHNTESTVHEELHKLRSDLKKAVHALNKTREIINYDKQVEKSLQDEIKRHRAELNVLKVVMEKLLKNSTNDDSEPVLGAALRQPEERPGVKFPTGRESAIPRARASDLGNLRRLLQGVIDRRNRENSLSKLLQQLSGQTPASGRDLSDENEFLRVLQLATKLFEQPQLGRIDDTDSELKRLQNAIESLRPKEEITLTDNSMTDDSQLKDLLDRLTKENSPSPIKALQNTPGPIPADRYQELLKLLQSRGRPKSPIGPNMGPHRPGSLYTPEVGYGGLSTGGTAYGPAHSSHNRYQSYRPLFYTSPPQYPRPPFTQPYEYSQPTWSDLAPVRAPSYIPYQDFEPPQALYRPPVNFGGDLPPYYKLFEEDSSQGLYRPPPSAPQSIYRPPSVPSYGIDPLAPIHRPQQNLELPPTPNFGSEPPQSLYRPQSSFGPPEKEQQSGPGGLQLFPGSGYNVPPQNGGIAQEGSATNGGEAPRLYPQTDNEGGLNGGNPELEPSYNANPPAGAVDPNVPQLPQQPNFAKPPPNSPPPGYVKKRTRRAVGPSGYPESRLYDELTNSLKKYIFEDGAKSPLYNYGQKRTEDFKAQLDHLRGSSQQRSNDYPSPYQFPMSPPQLYNPSTFMQDYTKPSILYPVTKTKPDVIATIIVKIFDHILNAVPSIVERIFGRGIYDLVNFRDYSYSNNGYNYNGQQNDLQKLFRGLGILGYGPLLFLKIIDGFTTFLNILRRNSFFRTFLLPALVLLVVAGSVIFLIWWLQPNDSNSYYNYNKAYTNFNGQSHNSNYNQPQYDQKYRQYSSNYAASSQGSQGYNSQSGNVKYPQQGTYVGNYI</sequence>
<dbReference type="AlphaFoldDB" id="A0A653CI47"/>
<feature type="region of interest" description="Disordered" evidence="2">
    <location>
        <begin position="817"/>
        <end position="998"/>
    </location>
</feature>
<feature type="non-terminal residue" evidence="4">
    <location>
        <position position="1"/>
    </location>
</feature>
<reference evidence="4 5" key="1">
    <citation type="submission" date="2019-01" db="EMBL/GenBank/DDBJ databases">
        <authorList>
            <person name="Sayadi A."/>
        </authorList>
    </citation>
    <scope>NUCLEOTIDE SEQUENCE [LARGE SCALE GENOMIC DNA]</scope>
</reference>
<keyword evidence="3" id="KW-0472">Membrane</keyword>
<evidence type="ECO:0000256" key="3">
    <source>
        <dbReference type="SAM" id="Phobius"/>
    </source>
</evidence>
<dbReference type="OrthoDB" id="6742052at2759"/>
<evidence type="ECO:0000256" key="2">
    <source>
        <dbReference type="SAM" id="MobiDB-lite"/>
    </source>
</evidence>
<keyword evidence="3" id="KW-0812">Transmembrane</keyword>
<feature type="coiled-coil region" evidence="1">
    <location>
        <begin position="488"/>
        <end position="515"/>
    </location>
</feature>
<keyword evidence="5" id="KW-1185">Reference proteome</keyword>